<accession>A0AAD7B885</accession>
<keyword evidence="3" id="KW-1185">Reference proteome</keyword>
<reference evidence="2" key="1">
    <citation type="submission" date="2023-03" db="EMBL/GenBank/DDBJ databases">
        <title>Massive genome expansion in bonnet fungi (Mycena s.s.) driven by repeated elements and novel gene families across ecological guilds.</title>
        <authorList>
            <consortium name="Lawrence Berkeley National Laboratory"/>
            <person name="Harder C.B."/>
            <person name="Miyauchi S."/>
            <person name="Viragh M."/>
            <person name="Kuo A."/>
            <person name="Thoen E."/>
            <person name="Andreopoulos B."/>
            <person name="Lu D."/>
            <person name="Skrede I."/>
            <person name="Drula E."/>
            <person name="Henrissat B."/>
            <person name="Morin E."/>
            <person name="Kohler A."/>
            <person name="Barry K."/>
            <person name="LaButti K."/>
            <person name="Morin E."/>
            <person name="Salamov A."/>
            <person name="Lipzen A."/>
            <person name="Mereny Z."/>
            <person name="Hegedus B."/>
            <person name="Baldrian P."/>
            <person name="Stursova M."/>
            <person name="Weitz H."/>
            <person name="Taylor A."/>
            <person name="Grigoriev I.V."/>
            <person name="Nagy L.G."/>
            <person name="Martin F."/>
            <person name="Kauserud H."/>
        </authorList>
    </citation>
    <scope>NUCLEOTIDE SEQUENCE</scope>
    <source>
        <strain evidence="2">CBHHK067</strain>
    </source>
</reference>
<evidence type="ECO:0000313" key="2">
    <source>
        <dbReference type="EMBL" id="KAJ7613791.1"/>
    </source>
</evidence>
<dbReference type="AlphaFoldDB" id="A0AAD7B885"/>
<evidence type="ECO:0000313" key="3">
    <source>
        <dbReference type="Proteomes" id="UP001221757"/>
    </source>
</evidence>
<comment type="caution">
    <text evidence="2">The sequence shown here is derived from an EMBL/GenBank/DDBJ whole genome shotgun (WGS) entry which is preliminary data.</text>
</comment>
<dbReference type="EMBL" id="JARKIE010000887">
    <property type="protein sequence ID" value="KAJ7613791.1"/>
    <property type="molecule type" value="Genomic_DNA"/>
</dbReference>
<feature type="region of interest" description="Disordered" evidence="1">
    <location>
        <begin position="1"/>
        <end position="22"/>
    </location>
</feature>
<protein>
    <submittedName>
        <fullName evidence="2">Uncharacterized protein</fullName>
    </submittedName>
</protein>
<proteinExistence type="predicted"/>
<sequence>MRRTRLPSLSLHSIEHAPTGPRGSYSVRISSVLSSYSSPRRVGFPSRTPPGFLHVSSASSARLPRLLLHPIPRAFPPYLRIVSCIPAPCPPSFVPIPIPSIPFLIALLPSSPSCQLYCSIPVYSRTAAAPPSFHALFPALVRPSTPSPHLRPSFPAFFAAHPSSPPHCLSRRDAAGVSPHHRLRLLLRLFARAPDPPPPPPSHLRIAHASCGTLSSIPVHPRASFPSTSPAFLSIPFTFRQIVISLQTNRLHRQVRPPPPTKTTAVEPCLERVFSKSE</sequence>
<organism evidence="2 3">
    <name type="scientific">Mycena rosella</name>
    <name type="common">Pink bonnet</name>
    <name type="synonym">Agaricus rosellus</name>
    <dbReference type="NCBI Taxonomy" id="1033263"/>
    <lineage>
        <taxon>Eukaryota</taxon>
        <taxon>Fungi</taxon>
        <taxon>Dikarya</taxon>
        <taxon>Basidiomycota</taxon>
        <taxon>Agaricomycotina</taxon>
        <taxon>Agaricomycetes</taxon>
        <taxon>Agaricomycetidae</taxon>
        <taxon>Agaricales</taxon>
        <taxon>Marasmiineae</taxon>
        <taxon>Mycenaceae</taxon>
        <taxon>Mycena</taxon>
    </lineage>
</organism>
<evidence type="ECO:0000256" key="1">
    <source>
        <dbReference type="SAM" id="MobiDB-lite"/>
    </source>
</evidence>
<gene>
    <name evidence="2" type="ORF">B0H17DRAFT_1220720</name>
</gene>
<name>A0AAD7B885_MYCRO</name>
<dbReference type="Proteomes" id="UP001221757">
    <property type="component" value="Unassembled WGS sequence"/>
</dbReference>